<dbReference type="KEGG" id="ttc:FOKN1_0133"/>
<name>A0A1Z4VMG1_9GAMM</name>
<dbReference type="OrthoDB" id="980262at2"/>
<organism evidence="1 2">
    <name type="scientific">Thiohalobacter thiocyanaticus</name>
    <dbReference type="NCBI Taxonomy" id="585455"/>
    <lineage>
        <taxon>Bacteria</taxon>
        <taxon>Pseudomonadati</taxon>
        <taxon>Pseudomonadota</taxon>
        <taxon>Gammaproteobacteria</taxon>
        <taxon>Thiohalobacterales</taxon>
        <taxon>Thiohalobacteraceae</taxon>
        <taxon>Thiohalobacter</taxon>
    </lineage>
</organism>
<dbReference type="Pfam" id="PF22086">
    <property type="entry name" value="DUF6940"/>
    <property type="match status" value="1"/>
</dbReference>
<gene>
    <name evidence="1" type="ORF">FOKN1_0133</name>
</gene>
<reference evidence="1 2" key="1">
    <citation type="submission" date="2017-05" db="EMBL/GenBank/DDBJ databases">
        <title>Thiocyanate degradation by Thiohalobacter thiocyanaticus FOKN1.</title>
        <authorList>
            <person name="Oshiki M."/>
            <person name="Fukushima T."/>
            <person name="Kawano S."/>
            <person name="Nakagawa J."/>
        </authorList>
    </citation>
    <scope>NUCLEOTIDE SEQUENCE [LARGE SCALE GENOMIC DNA]</scope>
    <source>
        <strain evidence="1 2">FOKN1</strain>
    </source>
</reference>
<protein>
    <submittedName>
        <fullName evidence="1">Uncharacterized protein</fullName>
    </submittedName>
</protein>
<dbReference type="Proteomes" id="UP000218765">
    <property type="component" value="Chromosome"/>
</dbReference>
<dbReference type="InterPro" id="IPR054220">
    <property type="entry name" value="DUF6940"/>
</dbReference>
<keyword evidence="2" id="KW-1185">Reference proteome</keyword>
<dbReference type="AlphaFoldDB" id="A0A1Z4VMG1"/>
<evidence type="ECO:0000313" key="2">
    <source>
        <dbReference type="Proteomes" id="UP000218765"/>
    </source>
</evidence>
<evidence type="ECO:0000313" key="1">
    <source>
        <dbReference type="EMBL" id="BAZ92538.1"/>
    </source>
</evidence>
<sequence>MTGHSDGMTDWQFHSTTEDGGRIHKASILADGAALSRRRVMELWQDAPDFRERFNRFLAELPFAACFWETPAISLDTLDRPYEQVCVDAPSLAGIRPDPHSFADQFDRHCGGGGIAEFANPGGDARLIAPCPQASTDCYAHLLTFVRTAPAAQCDAFWRRVGAALGRALSSTPLWLSTSGLGVYWLHARLDTRPKYYTYAAYRAAAPRDTG</sequence>
<accession>A0A1Z4VMG1</accession>
<proteinExistence type="predicted"/>
<dbReference type="EMBL" id="AP018052">
    <property type="protein sequence ID" value="BAZ92538.1"/>
    <property type="molecule type" value="Genomic_DNA"/>
</dbReference>